<dbReference type="HAMAP" id="MF_01038">
    <property type="entry name" value="GpmI"/>
    <property type="match status" value="1"/>
</dbReference>
<feature type="binding site" evidence="12">
    <location>
        <begin position="260"/>
        <end position="263"/>
    </location>
    <ligand>
        <name>substrate</name>
    </ligand>
</feature>
<feature type="binding site" evidence="12">
    <location>
        <position position="122"/>
    </location>
    <ligand>
        <name>substrate</name>
    </ligand>
</feature>
<evidence type="ECO:0000256" key="11">
    <source>
        <dbReference type="PIRSR" id="PIRSR001492-1"/>
    </source>
</evidence>
<evidence type="ECO:0000256" key="7">
    <source>
        <dbReference type="ARBA" id="ARBA00023152"/>
    </source>
</evidence>
<feature type="binding site" evidence="13">
    <location>
        <position position="11"/>
    </location>
    <ligand>
        <name>Mn(2+)</name>
        <dbReference type="ChEBI" id="CHEBI:29035"/>
        <label>2</label>
    </ligand>
</feature>
<evidence type="ECO:0000256" key="8">
    <source>
        <dbReference type="ARBA" id="ARBA00023211"/>
    </source>
</evidence>
<dbReference type="CDD" id="cd16010">
    <property type="entry name" value="iPGM"/>
    <property type="match status" value="1"/>
</dbReference>
<dbReference type="GO" id="GO:0005829">
    <property type="term" value="C:cytosol"/>
    <property type="evidence" value="ECO:0007669"/>
    <property type="project" value="TreeGrafter"/>
</dbReference>
<name>A0A1G1W855_9BACT</name>
<comment type="cofactor">
    <cofactor evidence="2">
        <name>Mn(2+)</name>
        <dbReference type="ChEBI" id="CHEBI:29035"/>
    </cofactor>
</comment>
<feature type="binding site" evidence="12">
    <location>
        <position position="190"/>
    </location>
    <ligand>
        <name>substrate</name>
    </ligand>
</feature>
<evidence type="ECO:0000313" key="17">
    <source>
        <dbReference type="Proteomes" id="UP000177103"/>
    </source>
</evidence>
<evidence type="ECO:0000256" key="6">
    <source>
        <dbReference type="ARBA" id="ARBA00022723"/>
    </source>
</evidence>
<dbReference type="Gene3D" id="3.40.720.10">
    <property type="entry name" value="Alkaline Phosphatase, subunit A"/>
    <property type="match status" value="1"/>
</dbReference>
<comment type="catalytic activity">
    <reaction evidence="1">
        <text>(2R)-2-phosphoglycerate = (2R)-3-phosphoglycerate</text>
        <dbReference type="Rhea" id="RHEA:15901"/>
        <dbReference type="ChEBI" id="CHEBI:58272"/>
        <dbReference type="ChEBI" id="CHEBI:58289"/>
        <dbReference type="EC" id="5.4.2.12"/>
    </reaction>
</comment>
<dbReference type="GO" id="GO:0004619">
    <property type="term" value="F:phosphoglycerate mutase activity"/>
    <property type="evidence" value="ECO:0007669"/>
    <property type="project" value="UniProtKB-UniRule"/>
</dbReference>
<dbReference type="SUPFAM" id="SSF64158">
    <property type="entry name" value="2,3-Bisphosphoglycerate-independent phosphoglycerate mutase, substrate-binding domain"/>
    <property type="match status" value="1"/>
</dbReference>
<reference evidence="16 17" key="1">
    <citation type="journal article" date="2016" name="Nat. Commun.">
        <title>Thousands of microbial genomes shed light on interconnected biogeochemical processes in an aquifer system.</title>
        <authorList>
            <person name="Anantharaman K."/>
            <person name="Brown C.T."/>
            <person name="Hug L.A."/>
            <person name="Sharon I."/>
            <person name="Castelle C.J."/>
            <person name="Probst A.J."/>
            <person name="Thomas B.C."/>
            <person name="Singh A."/>
            <person name="Wilkins M.J."/>
            <person name="Karaoz U."/>
            <person name="Brodie E.L."/>
            <person name="Williams K.H."/>
            <person name="Hubbard S.S."/>
            <person name="Banfield J.F."/>
        </authorList>
    </citation>
    <scope>NUCLEOTIDE SEQUENCE [LARGE SCALE GENOMIC DNA]</scope>
</reference>
<dbReference type="PANTHER" id="PTHR31637">
    <property type="entry name" value="2,3-BISPHOSPHOGLYCERATE-INDEPENDENT PHOSPHOGLYCERATE MUTASE"/>
    <property type="match status" value="1"/>
</dbReference>
<feature type="binding site" evidence="12">
    <location>
        <position position="184"/>
    </location>
    <ligand>
        <name>substrate</name>
    </ligand>
</feature>
<dbReference type="InterPro" id="IPR011258">
    <property type="entry name" value="BPG-indep_PGM_N"/>
</dbReference>
<comment type="pathway">
    <text evidence="4">Carbohydrate degradation; glycolysis; pyruvate from D-glyceraldehyde 3-phosphate: step 3/5.</text>
</comment>
<evidence type="ECO:0000256" key="3">
    <source>
        <dbReference type="ARBA" id="ARBA00002315"/>
    </source>
</evidence>
<protein>
    <recommendedName>
        <fullName evidence="10">2,3-bisphosphoglycerate-independent phosphoglycerate mutase</fullName>
        <ecNumber evidence="10">5.4.2.12</ecNumber>
    </recommendedName>
</protein>
<evidence type="ECO:0000256" key="13">
    <source>
        <dbReference type="PIRSR" id="PIRSR001492-3"/>
    </source>
</evidence>
<feature type="binding site" evidence="13">
    <location>
        <position position="442"/>
    </location>
    <ligand>
        <name>Mn(2+)</name>
        <dbReference type="ChEBI" id="CHEBI:29035"/>
        <label>2</label>
    </ligand>
</feature>
<dbReference type="PANTHER" id="PTHR31637:SF0">
    <property type="entry name" value="2,3-BISPHOSPHOGLYCERATE-INDEPENDENT PHOSPHOGLYCERATE MUTASE"/>
    <property type="match status" value="1"/>
</dbReference>
<evidence type="ECO:0000256" key="9">
    <source>
        <dbReference type="ARBA" id="ARBA00023235"/>
    </source>
</evidence>
<gene>
    <name evidence="16" type="ORF">A2Y57_01080</name>
</gene>
<dbReference type="SUPFAM" id="SSF53649">
    <property type="entry name" value="Alkaline phosphatase-like"/>
    <property type="match status" value="1"/>
</dbReference>
<dbReference type="EC" id="5.4.2.12" evidence="10"/>
<feature type="binding site" evidence="13">
    <location>
        <position position="400"/>
    </location>
    <ligand>
        <name>Mn(2+)</name>
        <dbReference type="ChEBI" id="CHEBI:29035"/>
        <label>1</label>
    </ligand>
</feature>
<organism evidence="16 17">
    <name type="scientific">Candidatus Woykebacteria bacterium RBG_13_40_7b</name>
    <dbReference type="NCBI Taxonomy" id="1802594"/>
    <lineage>
        <taxon>Bacteria</taxon>
        <taxon>Candidatus Woykeibacteriota</taxon>
    </lineage>
</organism>
<dbReference type="InterPro" id="IPR036646">
    <property type="entry name" value="PGAM_B_sf"/>
</dbReference>
<dbReference type="NCBIfam" id="TIGR01307">
    <property type="entry name" value="pgm_bpd_ind"/>
    <property type="match status" value="1"/>
</dbReference>
<evidence type="ECO:0000256" key="1">
    <source>
        <dbReference type="ARBA" id="ARBA00000370"/>
    </source>
</evidence>
<keyword evidence="8 13" id="KW-0464">Manganese</keyword>
<evidence type="ECO:0000256" key="10">
    <source>
        <dbReference type="NCBIfam" id="TIGR01307"/>
    </source>
</evidence>
<keyword evidence="9" id="KW-0413">Isomerase</keyword>
<dbReference type="Gene3D" id="3.40.1450.10">
    <property type="entry name" value="BPG-independent phosphoglycerate mutase, domain B"/>
    <property type="match status" value="1"/>
</dbReference>
<comment type="similarity">
    <text evidence="5">Belongs to the BPG-independent phosphoglycerate mutase family.</text>
</comment>
<dbReference type="InterPro" id="IPR005995">
    <property type="entry name" value="Pgm_bpd_ind"/>
</dbReference>
<comment type="caution">
    <text evidence="16">The sequence shown here is derived from an EMBL/GenBank/DDBJ whole genome shotgun (WGS) entry which is preliminary data.</text>
</comment>
<dbReference type="Pfam" id="PF01676">
    <property type="entry name" value="Metalloenzyme"/>
    <property type="match status" value="1"/>
</dbReference>
<feature type="binding site" evidence="12">
    <location>
        <begin position="152"/>
        <end position="153"/>
    </location>
    <ligand>
        <name>substrate</name>
    </ligand>
</feature>
<dbReference type="EMBL" id="MHCQ01000037">
    <property type="protein sequence ID" value="OGY23863.1"/>
    <property type="molecule type" value="Genomic_DNA"/>
</dbReference>
<feature type="domain" description="Metalloenzyme" evidence="14">
    <location>
        <begin position="3"/>
        <end position="500"/>
    </location>
</feature>
<feature type="binding site" evidence="13">
    <location>
        <position position="61"/>
    </location>
    <ligand>
        <name>Mn(2+)</name>
        <dbReference type="ChEBI" id="CHEBI:29035"/>
        <label>2</label>
    </ligand>
</feature>
<evidence type="ECO:0000259" key="15">
    <source>
        <dbReference type="Pfam" id="PF06415"/>
    </source>
</evidence>
<evidence type="ECO:0000256" key="4">
    <source>
        <dbReference type="ARBA" id="ARBA00004798"/>
    </source>
</evidence>
<feature type="binding site" evidence="13">
    <location>
        <position position="404"/>
    </location>
    <ligand>
        <name>Mn(2+)</name>
        <dbReference type="ChEBI" id="CHEBI:29035"/>
        <label>1</label>
    </ligand>
</feature>
<keyword evidence="7" id="KW-0324">Glycolysis</keyword>
<dbReference type="Pfam" id="PF06415">
    <property type="entry name" value="iPGM_N"/>
    <property type="match status" value="1"/>
</dbReference>
<sequence>DQKTLVIIIIDGWGIATAGTGNAIESANIPNFRELWHSYPRGQLQAAGEAVGLPKNEAGNSEVGHLNIGAGRVVYQDLLRISLSIADGSFLRNESLAHATNHVKRNNSSLHLAGLVGGGVVHSYLEHLYALLWLAKDHNIENVYLHLFTDGRDSPPTSAINYVGEIQEKLSNLSVGEIASISGRYYAMDRDNRWERTKKAYLALVGKEGNKASSVLDSIQNSYSQNITDEFIVPTMIVNAKGQNVGSIKRGDALVFFNFRADRARQLTKAFILPEFNEFPREKIQDLFVVTFSEYEKGLPCAVAFTSKEVDLPLGLVIAERGFRQLRIAETEKYAHVTYFLNGGREDPFIGEDRVLIPSPKVATYDLKPEMSARGITDVAIERINQQFYEMVILNFANPDMVGHSGNLEATKKAVETVDECLGKIVKTTLAMNGKVVVTADHGNAEEMLTLQGEIDTEHSTNHVPIIIVDQDLKMVNNKNLPSGILADIAPTILAILNIPKPQIMTGKNLLASIGK</sequence>
<dbReference type="FunFam" id="3.40.1450.10:FF:000002">
    <property type="entry name" value="2,3-bisphosphoglycerate-independent phosphoglycerate mutase"/>
    <property type="match status" value="1"/>
</dbReference>
<dbReference type="Proteomes" id="UP000177103">
    <property type="component" value="Unassembled WGS sequence"/>
</dbReference>
<feature type="non-terminal residue" evidence="16">
    <location>
        <position position="1"/>
    </location>
</feature>
<dbReference type="GO" id="GO:0006007">
    <property type="term" value="P:glucose catabolic process"/>
    <property type="evidence" value="ECO:0007669"/>
    <property type="project" value="InterPro"/>
</dbReference>
<evidence type="ECO:0000313" key="16">
    <source>
        <dbReference type="EMBL" id="OGY23863.1"/>
    </source>
</evidence>
<feature type="binding site" evidence="13">
    <location>
        <position position="441"/>
    </location>
    <ligand>
        <name>Mn(2+)</name>
        <dbReference type="ChEBI" id="CHEBI:29035"/>
        <label>2</label>
    </ligand>
</feature>
<feature type="active site" description="Phosphoserine intermediate" evidence="11">
    <location>
        <position position="61"/>
    </location>
</feature>
<proteinExistence type="inferred from homology"/>
<dbReference type="GO" id="GO:0006096">
    <property type="term" value="P:glycolytic process"/>
    <property type="evidence" value="ECO:0007669"/>
    <property type="project" value="UniProtKB-UniRule"/>
</dbReference>
<feature type="domain" description="BPG-independent PGAM N-terminal" evidence="15">
    <location>
        <begin position="81"/>
        <end position="297"/>
    </location>
</feature>
<dbReference type="InterPro" id="IPR017850">
    <property type="entry name" value="Alkaline_phosphatase_core_sf"/>
</dbReference>
<evidence type="ECO:0000256" key="5">
    <source>
        <dbReference type="ARBA" id="ARBA00008819"/>
    </source>
</evidence>
<evidence type="ECO:0000259" key="14">
    <source>
        <dbReference type="Pfam" id="PF01676"/>
    </source>
</evidence>
<feature type="binding site" evidence="13">
    <location>
        <position position="459"/>
    </location>
    <ligand>
        <name>Mn(2+)</name>
        <dbReference type="ChEBI" id="CHEBI:29035"/>
        <label>1</label>
    </ligand>
</feature>
<dbReference type="UniPathway" id="UPA00109">
    <property type="reaction ID" value="UER00186"/>
</dbReference>
<dbReference type="AlphaFoldDB" id="A0A1G1W855"/>
<keyword evidence="6 13" id="KW-0479">Metal-binding</keyword>
<feature type="binding site" evidence="12">
    <location>
        <position position="333"/>
    </location>
    <ligand>
        <name>substrate</name>
    </ligand>
</feature>
<accession>A0A1G1W855</accession>
<dbReference type="PIRSF" id="PIRSF001492">
    <property type="entry name" value="IPGAM"/>
    <property type="match status" value="1"/>
</dbReference>
<dbReference type="InterPro" id="IPR006124">
    <property type="entry name" value="Metalloenzyme"/>
</dbReference>
<evidence type="ECO:0000256" key="2">
    <source>
        <dbReference type="ARBA" id="ARBA00001936"/>
    </source>
</evidence>
<comment type="function">
    <text evidence="3">Catalyzes the interconversion of 2-phosphoglycerate and 3-phosphoglycerate.</text>
</comment>
<dbReference type="GO" id="GO:0030145">
    <property type="term" value="F:manganese ion binding"/>
    <property type="evidence" value="ECO:0007669"/>
    <property type="project" value="InterPro"/>
</dbReference>
<evidence type="ECO:0000256" key="12">
    <source>
        <dbReference type="PIRSR" id="PIRSR001492-2"/>
    </source>
</evidence>